<dbReference type="AlphaFoldDB" id="A0A2U3LX56"/>
<protein>
    <recommendedName>
        <fullName evidence="1">YcdB/YcdC repeated domain-containing protein</fullName>
    </recommendedName>
</protein>
<evidence type="ECO:0000259" key="1">
    <source>
        <dbReference type="Pfam" id="PF16244"/>
    </source>
</evidence>
<evidence type="ECO:0000313" key="3">
    <source>
        <dbReference type="Proteomes" id="UP000238916"/>
    </source>
</evidence>
<proteinExistence type="predicted"/>
<feature type="domain" description="YcdB/YcdC repeated" evidence="1">
    <location>
        <begin position="338"/>
        <end position="497"/>
    </location>
</feature>
<evidence type="ECO:0000313" key="2">
    <source>
        <dbReference type="EMBL" id="SPF56510.1"/>
    </source>
</evidence>
<reference evidence="3" key="1">
    <citation type="submission" date="2018-02" db="EMBL/GenBank/DDBJ databases">
        <authorList>
            <person name="Hausmann B."/>
        </authorList>
    </citation>
    <scope>NUCLEOTIDE SEQUENCE [LARGE SCALE GENOMIC DNA]</scope>
    <source>
        <strain evidence="3">Peat soil MAG SbF1</strain>
    </source>
</reference>
<name>A0A2U3LX56_9FIRM</name>
<gene>
    <name evidence="2" type="ORF">SBF1_920014</name>
</gene>
<dbReference type="InterPro" id="IPR032599">
    <property type="entry name" value="YcdB/YcdC_rep_domain"/>
</dbReference>
<dbReference type="EMBL" id="OMOF01000912">
    <property type="protein sequence ID" value="SPF56510.1"/>
    <property type="molecule type" value="Genomic_DNA"/>
</dbReference>
<dbReference type="Pfam" id="PF16244">
    <property type="entry name" value="DUF4901"/>
    <property type="match status" value="2"/>
</dbReference>
<accession>A0A2U3LX56</accession>
<sequence>MAVFSKSRRGTSKHYLAFSGVLVLLWQLIFPGAVWAGGLAQAVADLPQKEPVVTLEKAISTVKENFNIPQTYTTFSSGLNMDNQRQSWSLNWSPPDQQGGNFTAQVDVNTGEIINMNSWKNNPQSGPTVQIPSIQASDAKDIAVKLVTNLASSKLAELQLMPMDDTNIPLSNYSPTSYTVHWQRLVNDIPFPNDGITVQVNTLDGEIQSYSLNWTTLTQIPDAKEVISASKATENFLNTQLLELQYFTPDLMRPLISGEKQDTKLVYQMNNSYLGGAIDALTGEPIKANFGDYYGNGKGRFGGMPSAGSTAQPAKQVVLTPAEQTEIDKSTQLISQDEAVAAVERWVSIPDTLVLRGSNLSTNGISGDSRVWNLNWNDSGNKSEEQPQYMSARIDATTGELLGFDLPYPGPSKDTPVIDRNQAQTIAEDFIKQIQPSHFTEIKLSDDNNLMGKGYYDNGLQRFNYYRVVNGIPYRGNGIDLTVDSISKKIINYNLNWANLQFPDVSGIIDGKQASNMLLKAEPLKLMYIQIYNPGQADNTADIHLVYQPMPASDSLLSSNILDAKTGEFLDGQGQPVTQMPRAYHFTDIGNNFAQKEITLLGQAGVFGEYLDSFHPDEQITVGSLLKAMLAVTNGYGAPRQTDEDILKTAQQQGWLTEDLQPSATLDKEHFTKLMIRYLKLESVAELQGIYQAPYSDVDKDFVGYAALAHGIGMFNIDGQTFEPGHIMTRSEAAYALVKSLMFRH</sequence>
<dbReference type="Proteomes" id="UP000238916">
    <property type="component" value="Unassembled WGS sequence"/>
</dbReference>
<feature type="domain" description="YcdB/YcdC repeated" evidence="1">
    <location>
        <begin position="56"/>
        <end position="214"/>
    </location>
</feature>
<dbReference type="OrthoDB" id="2473368at2"/>
<organism evidence="2 3">
    <name type="scientific">Candidatus Desulfosporosinus infrequens</name>
    <dbReference type="NCBI Taxonomy" id="2043169"/>
    <lineage>
        <taxon>Bacteria</taxon>
        <taxon>Bacillati</taxon>
        <taxon>Bacillota</taxon>
        <taxon>Clostridia</taxon>
        <taxon>Eubacteriales</taxon>
        <taxon>Desulfitobacteriaceae</taxon>
        <taxon>Desulfosporosinus</taxon>
    </lineage>
</organism>